<dbReference type="GO" id="GO:0034335">
    <property type="term" value="F:DNA negative supercoiling activity"/>
    <property type="evidence" value="ECO:0007669"/>
    <property type="project" value="UniProtKB-ARBA"/>
</dbReference>
<comment type="catalytic activity">
    <reaction evidence="1">
        <text>ATP-dependent breakage, passage and rejoining of double-stranded DNA.</text>
        <dbReference type="EC" id="5.6.2.2"/>
    </reaction>
</comment>
<dbReference type="Proteomes" id="UP000193588">
    <property type="component" value="Unassembled WGS sequence"/>
</dbReference>
<dbReference type="InterPro" id="IPR002288">
    <property type="entry name" value="DNA_gyrase_B_C"/>
</dbReference>
<keyword evidence="4" id="KW-0460">Magnesium</keyword>
<keyword evidence="3" id="KW-0479">Metal-binding</keyword>
<dbReference type="InterPro" id="IPR018522">
    <property type="entry name" value="TopoIIA_CS"/>
</dbReference>
<evidence type="ECO:0000256" key="3">
    <source>
        <dbReference type="ARBA" id="ARBA00022723"/>
    </source>
</evidence>
<dbReference type="Gene3D" id="3.30.230.10">
    <property type="match status" value="1"/>
</dbReference>
<dbReference type="GO" id="GO:0003677">
    <property type="term" value="F:DNA binding"/>
    <property type="evidence" value="ECO:0007669"/>
    <property type="project" value="UniProtKB-KW"/>
</dbReference>
<dbReference type="PANTHER" id="PTHR45866">
    <property type="entry name" value="DNA GYRASE/TOPOISOMERASE SUBUNIT B"/>
    <property type="match status" value="1"/>
</dbReference>
<dbReference type="Pfam" id="PF00204">
    <property type="entry name" value="DNA_gyraseB"/>
    <property type="match status" value="1"/>
</dbReference>
<evidence type="ECO:0000256" key="1">
    <source>
        <dbReference type="ARBA" id="ARBA00000185"/>
    </source>
</evidence>
<evidence type="ECO:0000256" key="6">
    <source>
        <dbReference type="ARBA" id="ARBA00023235"/>
    </source>
</evidence>
<dbReference type="PRINTS" id="PR00418">
    <property type="entry name" value="TPI2FAMILY"/>
</dbReference>
<dbReference type="PANTHER" id="PTHR45866:SF4">
    <property type="entry name" value="DNA TOPOISOMERASE 4 SUBUNIT B"/>
    <property type="match status" value="1"/>
</dbReference>
<dbReference type="PROSITE" id="PS00177">
    <property type="entry name" value="TOPOISOMERASE_II"/>
    <property type="match status" value="1"/>
</dbReference>
<dbReference type="InterPro" id="IPR006171">
    <property type="entry name" value="TOPRIM_dom"/>
</dbReference>
<dbReference type="GO" id="GO:0005524">
    <property type="term" value="F:ATP binding"/>
    <property type="evidence" value="ECO:0007669"/>
    <property type="project" value="InterPro"/>
</dbReference>
<dbReference type="Pfam" id="PF01751">
    <property type="entry name" value="Toprim"/>
    <property type="match status" value="1"/>
</dbReference>
<dbReference type="OrthoDB" id="5380834at2"/>
<proteinExistence type="predicted"/>
<evidence type="ECO:0000256" key="2">
    <source>
        <dbReference type="ARBA" id="ARBA00012895"/>
    </source>
</evidence>
<dbReference type="PROSITE" id="PS50880">
    <property type="entry name" value="TOPRIM"/>
    <property type="match status" value="1"/>
</dbReference>
<gene>
    <name evidence="7" type="ORF">B9D04_10525</name>
</gene>
<dbReference type="InterPro" id="IPR036890">
    <property type="entry name" value="HATPase_C_sf"/>
</dbReference>
<dbReference type="InterPro" id="IPR013759">
    <property type="entry name" value="Topo_IIA_B_C"/>
</dbReference>
<protein>
    <recommendedName>
        <fullName evidence="2">DNA topoisomerase (ATP-hydrolyzing)</fullName>
        <ecNumber evidence="2">5.6.2.2</ecNumber>
    </recommendedName>
</protein>
<evidence type="ECO:0000256" key="4">
    <source>
        <dbReference type="ARBA" id="ARBA00022842"/>
    </source>
</evidence>
<dbReference type="EMBL" id="NDXJ01000017">
    <property type="protein sequence ID" value="OSP88592.1"/>
    <property type="molecule type" value="Genomic_DNA"/>
</dbReference>
<dbReference type="InterPro" id="IPR000565">
    <property type="entry name" value="Topo_IIA_B"/>
</dbReference>
<keyword evidence="6" id="KW-0413">Isomerase</keyword>
<dbReference type="GO" id="GO:0046872">
    <property type="term" value="F:metal ion binding"/>
    <property type="evidence" value="ECO:0007669"/>
    <property type="project" value="UniProtKB-KW"/>
</dbReference>
<evidence type="ECO:0000313" key="7">
    <source>
        <dbReference type="EMBL" id="OSP88592.1"/>
    </source>
</evidence>
<keyword evidence="5" id="KW-0238">DNA-binding</keyword>
<dbReference type="InterPro" id="IPR013760">
    <property type="entry name" value="Topo_IIA-like_dom_sf"/>
</dbReference>
<comment type="caution">
    <text evidence="7">The sequence shown here is derived from an EMBL/GenBank/DDBJ whole genome shotgun (WGS) entry which is preliminary data.</text>
</comment>
<dbReference type="InterPro" id="IPR014721">
    <property type="entry name" value="Ribsml_uS5_D2-typ_fold_subgr"/>
</dbReference>
<dbReference type="SUPFAM" id="SSF56719">
    <property type="entry name" value="Type II DNA topoisomerase"/>
    <property type="match status" value="1"/>
</dbReference>
<dbReference type="Gene3D" id="3.40.50.670">
    <property type="match status" value="1"/>
</dbReference>
<dbReference type="Gene3D" id="3.30.565.10">
    <property type="entry name" value="Histidine kinase-like ATPase, C-terminal domain"/>
    <property type="match status" value="1"/>
</dbReference>
<evidence type="ECO:0000313" key="8">
    <source>
        <dbReference type="Proteomes" id="UP000193588"/>
    </source>
</evidence>
<dbReference type="PRINTS" id="PR01159">
    <property type="entry name" value="DNAGYRASEB"/>
</dbReference>
<organism evidence="7 8">
    <name type="scientific">Weissella cibaria</name>
    <dbReference type="NCBI Taxonomy" id="137591"/>
    <lineage>
        <taxon>Bacteria</taxon>
        <taxon>Bacillati</taxon>
        <taxon>Bacillota</taxon>
        <taxon>Bacilli</taxon>
        <taxon>Lactobacillales</taxon>
        <taxon>Lactobacillaceae</taxon>
        <taxon>Weissella</taxon>
    </lineage>
</organism>
<dbReference type="InterPro" id="IPR001241">
    <property type="entry name" value="Topo_IIA"/>
</dbReference>
<dbReference type="AlphaFoldDB" id="A0A1X4JIL3"/>
<sequence>MEVELMAIINANQLNQIRINPDMYGGSKSTPTHALQEAVDNGIDQILIKKADHLWITFHEDGSYSVFDNGEGMPVEVAETANGDKMPTNRMAWTVPNTSGHYTQQATTSIGKNGIGTKFVTATSTKTVGTILKDGKWYQDIYTLDPEVAPAFKDKSDKAAKLLSRSPLIYETKLNRNHQLPSKTLTQKLYIHGQSHGTELRFWPDPDIYDSVAIDWTAFKDRLHQQAFLNPEASFTLINEATGEEVSYHEPEGLKAYVEYVFESSKEDNEKLITGIHGFSGRIETNEGEWIGADVAFAWTDGATPRQRSFVNSVATPDGGTHVSGFNAGVRRMMNNYADKLGLTKDSIDSRDLQPGLVAIISANHTKPQYTGQTKDKLSNVDAKTAIDKITYEQGQFEWDKYITDVEAVIKQALERAALRRKIDDLSKIKLDSKDMKAKVSKKLKPAKKLRGARGVEQAELFITEGDSASGSLTRTRINGEGGMYQAIFPIRGKIINALTSTSDKVFANTEVSTIFSAIGAGIGDKYDESKLNYDKIIIASDSDSDGDNIFALLITLFSKYTPQLLENGHVYRAQAPLFINYDEKGNTDYIYTERDQQVYLETHDPKLVERAKGLGEVGDPMTRETLITPGTRHLTQYTTNDIEASTELVDLLMGKEVAPRRAFLMENAEFAHIEE</sequence>
<name>A0A1X4JIL3_9LACO</name>
<dbReference type="SMART" id="SM00433">
    <property type="entry name" value="TOP2c"/>
    <property type="match status" value="1"/>
</dbReference>
<dbReference type="SUPFAM" id="SSF55874">
    <property type="entry name" value="ATPase domain of HSP90 chaperone/DNA topoisomerase II/histidine kinase"/>
    <property type="match status" value="1"/>
</dbReference>
<reference evidence="7 8" key="1">
    <citation type="submission" date="2017-04" db="EMBL/GenBank/DDBJ databases">
        <title>The genome sequence of Weissella cibaria isolated from wild Drosophila.</title>
        <authorList>
            <person name="Ricks N.J."/>
            <person name="Carroll C."/>
            <person name="Walters A."/>
            <person name="Newell P.D."/>
            <person name="Chaston J.M."/>
        </authorList>
    </citation>
    <scope>NUCLEOTIDE SEQUENCE [LARGE SCALE GENOMIC DNA]</scope>
    <source>
        <strain evidence="7 8">DmW_103</strain>
    </source>
</reference>
<dbReference type="Pfam" id="PF00986">
    <property type="entry name" value="DNA_gyraseB_C"/>
    <property type="match status" value="1"/>
</dbReference>
<evidence type="ECO:0000256" key="5">
    <source>
        <dbReference type="ARBA" id="ARBA00023125"/>
    </source>
</evidence>
<dbReference type="InterPro" id="IPR013506">
    <property type="entry name" value="Topo_IIA_bsu_dom2"/>
</dbReference>
<dbReference type="EC" id="5.6.2.2" evidence="2"/>
<accession>A0A1X4JIL3</accession>
<dbReference type="SUPFAM" id="SSF54211">
    <property type="entry name" value="Ribosomal protein S5 domain 2-like"/>
    <property type="match status" value="1"/>
</dbReference>
<dbReference type="InterPro" id="IPR020568">
    <property type="entry name" value="Ribosomal_Su5_D2-typ_SF"/>
</dbReference>
<dbReference type="GO" id="GO:0006265">
    <property type="term" value="P:DNA topological change"/>
    <property type="evidence" value="ECO:0007669"/>
    <property type="project" value="InterPro"/>
</dbReference>